<accession>A0A0G4JVH9</accession>
<organism evidence="2 3">
    <name type="scientific">Brenneria goodwinii</name>
    <dbReference type="NCBI Taxonomy" id="1109412"/>
    <lineage>
        <taxon>Bacteria</taxon>
        <taxon>Pseudomonadati</taxon>
        <taxon>Pseudomonadota</taxon>
        <taxon>Gammaproteobacteria</taxon>
        <taxon>Enterobacterales</taxon>
        <taxon>Pectobacteriaceae</taxon>
        <taxon>Brenneria</taxon>
    </lineage>
</organism>
<keyword evidence="3" id="KW-1185">Reference proteome</keyword>
<sequence>MSFMLTLPKISFHGAGAIGDMVKQITGKKWGKALGANTQGMSEEQAIEAIRALSARVGIPSGFSQLGIKTSDIEGWLDKALADPCAPCNPRVASREEVRALYLEAL</sequence>
<dbReference type="EC" id="1.2.1.22" evidence="2"/>
<name>A0A0G4JVH9_9GAMM</name>
<keyword evidence="2" id="KW-0560">Oxidoreductase</keyword>
<dbReference type="Proteomes" id="UP000044377">
    <property type="component" value="Unassembled WGS sequence"/>
</dbReference>
<dbReference type="GO" id="GO:0008911">
    <property type="term" value="F:lactaldehyde dehydrogenase (NAD+) activity"/>
    <property type="evidence" value="ECO:0007669"/>
    <property type="project" value="UniProtKB-EC"/>
</dbReference>
<protein>
    <submittedName>
        <fullName evidence="2">Lactaldehyde dehydrogenase involved in fucose or rhamnose utilization</fullName>
        <ecNumber evidence="2">1.2.1.22</ecNumber>
    </submittedName>
</protein>
<evidence type="ECO:0000259" key="1">
    <source>
        <dbReference type="Pfam" id="PF25137"/>
    </source>
</evidence>
<dbReference type="SUPFAM" id="SSF56796">
    <property type="entry name" value="Dehydroquinate synthase-like"/>
    <property type="match status" value="1"/>
</dbReference>
<evidence type="ECO:0000313" key="2">
    <source>
        <dbReference type="EMBL" id="CPR16560.1"/>
    </source>
</evidence>
<dbReference type="AlphaFoldDB" id="A0A0G4JVH9"/>
<dbReference type="InterPro" id="IPR056798">
    <property type="entry name" value="ADH_Fe_C"/>
</dbReference>
<evidence type="ECO:0000313" key="3">
    <source>
        <dbReference type="Proteomes" id="UP000044377"/>
    </source>
</evidence>
<proteinExistence type="predicted"/>
<dbReference type="Gene3D" id="1.20.1090.10">
    <property type="entry name" value="Dehydroquinate synthase-like - alpha domain"/>
    <property type="match status" value="1"/>
</dbReference>
<gene>
    <name evidence="2" type="ORF">BN1221_02145c</name>
</gene>
<dbReference type="STRING" id="1109412.BN1221_02145c"/>
<dbReference type="Pfam" id="PF25137">
    <property type="entry name" value="ADH_Fe_C"/>
    <property type="match status" value="1"/>
</dbReference>
<reference evidence="3" key="1">
    <citation type="submission" date="2015-01" db="EMBL/GenBank/DDBJ databases">
        <authorList>
            <person name="Paterson Steve"/>
        </authorList>
    </citation>
    <scope>NUCLEOTIDE SEQUENCE [LARGE SCALE GENOMIC DNA]</scope>
    <source>
        <strain evidence="3">OBR1</strain>
    </source>
</reference>
<feature type="domain" description="Fe-containing alcohol dehydrogenase-like C-terminal" evidence="1">
    <location>
        <begin position="31"/>
        <end position="105"/>
    </location>
</feature>
<dbReference type="EMBL" id="CGIG01000001">
    <property type="protein sequence ID" value="CPR16560.1"/>
    <property type="molecule type" value="Genomic_DNA"/>
</dbReference>